<evidence type="ECO:0000313" key="2">
    <source>
        <dbReference type="Proteomes" id="UP000529946"/>
    </source>
</evidence>
<dbReference type="GO" id="GO:0032259">
    <property type="term" value="P:methylation"/>
    <property type="evidence" value="ECO:0007669"/>
    <property type="project" value="UniProtKB-KW"/>
</dbReference>
<dbReference type="Pfam" id="PF13489">
    <property type="entry name" value="Methyltransf_23"/>
    <property type="match status" value="1"/>
</dbReference>
<protein>
    <submittedName>
        <fullName evidence="1">2-polyprenyl-3-methyl-5-hydroxy-6-metoxy-1, 4-benzoquinol methylase</fullName>
    </submittedName>
</protein>
<dbReference type="GO" id="GO:0008168">
    <property type="term" value="F:methyltransferase activity"/>
    <property type="evidence" value="ECO:0007669"/>
    <property type="project" value="UniProtKB-KW"/>
</dbReference>
<reference evidence="1 2" key="1">
    <citation type="submission" date="2020-08" db="EMBL/GenBank/DDBJ databases">
        <title>Genomic Encyclopedia of Type Strains, Phase IV (KMG-IV): sequencing the most valuable type-strain genomes for metagenomic binning, comparative biology and taxonomic classification.</title>
        <authorList>
            <person name="Goeker M."/>
        </authorList>
    </citation>
    <scope>NUCLEOTIDE SEQUENCE [LARGE SCALE GENOMIC DNA]</scope>
    <source>
        <strain evidence="1 2">DSM 23960</strain>
    </source>
</reference>
<keyword evidence="1" id="KW-0489">Methyltransferase</keyword>
<dbReference type="InterPro" id="IPR029063">
    <property type="entry name" value="SAM-dependent_MTases_sf"/>
</dbReference>
<dbReference type="PANTHER" id="PTHR43861">
    <property type="entry name" value="TRANS-ACONITATE 2-METHYLTRANSFERASE-RELATED"/>
    <property type="match status" value="1"/>
</dbReference>
<keyword evidence="2" id="KW-1185">Reference proteome</keyword>
<organism evidence="1 2">
    <name type="scientific">Brevundimonas lenta</name>
    <dbReference type="NCBI Taxonomy" id="424796"/>
    <lineage>
        <taxon>Bacteria</taxon>
        <taxon>Pseudomonadati</taxon>
        <taxon>Pseudomonadota</taxon>
        <taxon>Alphaproteobacteria</taxon>
        <taxon>Caulobacterales</taxon>
        <taxon>Caulobacteraceae</taxon>
        <taxon>Brevundimonas</taxon>
    </lineage>
</organism>
<comment type="caution">
    <text evidence="1">The sequence shown here is derived from an EMBL/GenBank/DDBJ whole genome shotgun (WGS) entry which is preliminary data.</text>
</comment>
<accession>A0A7W6JFB4</accession>
<gene>
    <name evidence="1" type="ORF">GGR12_003018</name>
</gene>
<dbReference type="RefSeq" id="WP_183205324.1">
    <property type="nucleotide sequence ID" value="NZ_BAAAER010000003.1"/>
</dbReference>
<evidence type="ECO:0000313" key="1">
    <source>
        <dbReference type="EMBL" id="MBB4084130.1"/>
    </source>
</evidence>
<dbReference type="Gene3D" id="3.40.50.150">
    <property type="entry name" value="Vaccinia Virus protein VP39"/>
    <property type="match status" value="1"/>
</dbReference>
<dbReference type="EMBL" id="JACIDM010000003">
    <property type="protein sequence ID" value="MBB4084130.1"/>
    <property type="molecule type" value="Genomic_DNA"/>
</dbReference>
<name>A0A7W6JFB4_9CAUL</name>
<dbReference type="CDD" id="cd02440">
    <property type="entry name" value="AdoMet_MTases"/>
    <property type="match status" value="1"/>
</dbReference>
<dbReference type="SUPFAM" id="SSF53335">
    <property type="entry name" value="S-adenosyl-L-methionine-dependent methyltransferases"/>
    <property type="match status" value="1"/>
</dbReference>
<dbReference type="AlphaFoldDB" id="A0A7W6JFB4"/>
<proteinExistence type="predicted"/>
<dbReference type="PANTHER" id="PTHR43861:SF1">
    <property type="entry name" value="TRANS-ACONITATE 2-METHYLTRANSFERASE"/>
    <property type="match status" value="1"/>
</dbReference>
<dbReference type="Proteomes" id="UP000529946">
    <property type="component" value="Unassembled WGS sequence"/>
</dbReference>
<sequence>MQDIAEKLAPYPSLRTTVDEVLRVWPEHRRYCETRFRNDDDAFLQRTEEFAALALANVGDSLSRYVEDYRWMSERFLEEEMFFQREGRYRLSTFQEAYDEVYSDHEYMGKYMRGLLISQVIWDPHARAFDTFRREFLPALPDGASYLEVGPGHGFFLYFASRAPNIARLEAWDVSTASILETREALKTLGVTREIALVQQDVMEAPSRIEEFEAAVISEVLEHLERPDLALRSLHAALKPGGRIFIHVPINSPAPDHIYLWRSSGEFSKFVEDQGFRIDVSHDFPVTGYTLERAVKYNASISCVLIATKA</sequence>
<keyword evidence="1" id="KW-0808">Transferase</keyword>